<dbReference type="PANTHER" id="PTHR23259:SF69">
    <property type="entry name" value="GEO11767P1-RELATED"/>
    <property type="match status" value="1"/>
</dbReference>
<keyword evidence="7" id="KW-1185">Reference proteome</keyword>
<evidence type="ECO:0000256" key="3">
    <source>
        <dbReference type="ARBA" id="ARBA00023157"/>
    </source>
</evidence>
<name>A0AAV7J8M7_COTGL</name>
<sequence length="78" mass="8498">MTRALIYIFVVAFVICTTMAQECGENERYYSCGSCDTKCSDPGPMACTDDCRPGKCGCNAGYIRDDKSGKCIEPENCS</sequence>
<dbReference type="Gene3D" id="2.10.25.10">
    <property type="entry name" value="Laminin"/>
    <property type="match status" value="1"/>
</dbReference>
<comment type="similarity">
    <text evidence="1">Belongs to the serine protease inhibitor-like (TIL domain-containing) family.</text>
</comment>
<evidence type="ECO:0000259" key="5">
    <source>
        <dbReference type="Pfam" id="PF01826"/>
    </source>
</evidence>
<keyword evidence="2" id="KW-0646">Protease inhibitor</keyword>
<keyword evidence="3" id="KW-1015">Disulfide bond</keyword>
<gene>
    <name evidence="6" type="ORF">KQX54_021460</name>
</gene>
<evidence type="ECO:0000313" key="6">
    <source>
        <dbReference type="EMBL" id="KAH0568769.1"/>
    </source>
</evidence>
<dbReference type="InterPro" id="IPR002919">
    <property type="entry name" value="TIL_dom"/>
</dbReference>
<feature type="domain" description="TIL" evidence="5">
    <location>
        <begin position="23"/>
        <end position="77"/>
    </location>
</feature>
<evidence type="ECO:0000256" key="2">
    <source>
        <dbReference type="ARBA" id="ARBA00022690"/>
    </source>
</evidence>
<reference evidence="6 7" key="1">
    <citation type="journal article" date="2021" name="J. Hered.">
        <title>A chromosome-level genome assembly of the parasitoid wasp, Cotesia glomerata (Hymenoptera: Braconidae).</title>
        <authorList>
            <person name="Pinto B.J."/>
            <person name="Weis J.J."/>
            <person name="Gamble T."/>
            <person name="Ode P.J."/>
            <person name="Paul R."/>
            <person name="Zaspel J.M."/>
        </authorList>
    </citation>
    <scope>NUCLEOTIDE SEQUENCE [LARGE SCALE GENOMIC DNA]</scope>
    <source>
        <strain evidence="6">CgM1</strain>
    </source>
</reference>
<dbReference type="GO" id="GO:0030414">
    <property type="term" value="F:peptidase inhibitor activity"/>
    <property type="evidence" value="ECO:0007669"/>
    <property type="project" value="UniProtKB-KW"/>
</dbReference>
<feature type="chain" id="PRO_5043361476" description="TIL domain-containing protein" evidence="4">
    <location>
        <begin position="21"/>
        <end position="78"/>
    </location>
</feature>
<comment type="caution">
    <text evidence="6">The sequence shown here is derived from an EMBL/GenBank/DDBJ whole genome shotgun (WGS) entry which is preliminary data.</text>
</comment>
<dbReference type="Pfam" id="PF01826">
    <property type="entry name" value="TIL"/>
    <property type="match status" value="1"/>
</dbReference>
<dbReference type="InterPro" id="IPR036084">
    <property type="entry name" value="Ser_inhib-like_sf"/>
</dbReference>
<evidence type="ECO:0000256" key="1">
    <source>
        <dbReference type="ARBA" id="ARBA00007611"/>
    </source>
</evidence>
<dbReference type="EMBL" id="JAHXZJ010000001">
    <property type="protein sequence ID" value="KAH0568769.1"/>
    <property type="molecule type" value="Genomic_DNA"/>
</dbReference>
<proteinExistence type="inferred from homology"/>
<evidence type="ECO:0000313" key="7">
    <source>
        <dbReference type="Proteomes" id="UP000826195"/>
    </source>
</evidence>
<keyword evidence="4" id="KW-0732">Signal</keyword>
<dbReference type="PANTHER" id="PTHR23259">
    <property type="entry name" value="RIDDLE"/>
    <property type="match status" value="1"/>
</dbReference>
<feature type="signal peptide" evidence="4">
    <location>
        <begin position="1"/>
        <end position="20"/>
    </location>
</feature>
<dbReference type="InterPro" id="IPR051368">
    <property type="entry name" value="SerProtInhib-TIL_Domain"/>
</dbReference>
<dbReference type="Proteomes" id="UP000826195">
    <property type="component" value="Unassembled WGS sequence"/>
</dbReference>
<accession>A0AAV7J8M7</accession>
<evidence type="ECO:0000256" key="4">
    <source>
        <dbReference type="SAM" id="SignalP"/>
    </source>
</evidence>
<dbReference type="SUPFAM" id="SSF57567">
    <property type="entry name" value="Serine protease inhibitors"/>
    <property type="match status" value="1"/>
</dbReference>
<dbReference type="AlphaFoldDB" id="A0AAV7J8M7"/>
<organism evidence="6 7">
    <name type="scientific">Cotesia glomerata</name>
    <name type="common">Lepidopteran parasitic wasp</name>
    <name type="synonym">Apanteles glomeratus</name>
    <dbReference type="NCBI Taxonomy" id="32391"/>
    <lineage>
        <taxon>Eukaryota</taxon>
        <taxon>Metazoa</taxon>
        <taxon>Ecdysozoa</taxon>
        <taxon>Arthropoda</taxon>
        <taxon>Hexapoda</taxon>
        <taxon>Insecta</taxon>
        <taxon>Pterygota</taxon>
        <taxon>Neoptera</taxon>
        <taxon>Endopterygota</taxon>
        <taxon>Hymenoptera</taxon>
        <taxon>Apocrita</taxon>
        <taxon>Ichneumonoidea</taxon>
        <taxon>Braconidae</taxon>
        <taxon>Microgastrinae</taxon>
        <taxon>Cotesia</taxon>
    </lineage>
</organism>
<protein>
    <recommendedName>
        <fullName evidence="5">TIL domain-containing protein</fullName>
    </recommendedName>
</protein>
<dbReference type="CDD" id="cd19941">
    <property type="entry name" value="TIL"/>
    <property type="match status" value="1"/>
</dbReference>